<proteinExistence type="predicted"/>
<evidence type="ECO:0000313" key="2">
    <source>
        <dbReference type="Proteomes" id="UP000619534"/>
    </source>
</evidence>
<reference evidence="2" key="1">
    <citation type="journal article" date="2019" name="Int. J. Syst. Evol. Microbiol.">
        <title>The Global Catalogue of Microorganisms (GCM) 10K type strain sequencing project: providing services to taxonomists for standard genome sequencing and annotation.</title>
        <authorList>
            <consortium name="The Broad Institute Genomics Platform"/>
            <consortium name="The Broad Institute Genome Sequencing Center for Infectious Disease"/>
            <person name="Wu L."/>
            <person name="Ma J."/>
        </authorList>
    </citation>
    <scope>NUCLEOTIDE SEQUENCE [LARGE SCALE GENOMIC DNA]</scope>
    <source>
        <strain evidence="2">CCM 7282</strain>
    </source>
</reference>
<organism evidence="1 2">
    <name type="scientific">Thalassobacillus devorans</name>
    <dbReference type="NCBI Taxonomy" id="279813"/>
    <lineage>
        <taxon>Bacteria</taxon>
        <taxon>Bacillati</taxon>
        <taxon>Bacillota</taxon>
        <taxon>Bacilli</taxon>
        <taxon>Bacillales</taxon>
        <taxon>Bacillaceae</taxon>
        <taxon>Thalassobacillus</taxon>
    </lineage>
</organism>
<protein>
    <submittedName>
        <fullName evidence="1">Uncharacterized protein</fullName>
    </submittedName>
</protein>
<dbReference type="Proteomes" id="UP000619534">
    <property type="component" value="Unassembled WGS sequence"/>
</dbReference>
<gene>
    <name evidence="1" type="ORF">GCM10007216_00430</name>
</gene>
<evidence type="ECO:0000313" key="1">
    <source>
        <dbReference type="EMBL" id="GGC73679.1"/>
    </source>
</evidence>
<comment type="caution">
    <text evidence="1">The sequence shown here is derived from an EMBL/GenBank/DDBJ whole genome shotgun (WGS) entry which is preliminary data.</text>
</comment>
<accession>A0ABQ1NDS0</accession>
<name>A0ABQ1NDS0_9BACI</name>
<sequence length="83" mass="9371">MVICPICNGIEEIEDRCPDCSNQMVDQGKIVDYLDDYSPYLEVMMTKMVDGDPDSATVQQCIHVIQCVECGKIMTKEIQEASY</sequence>
<dbReference type="EMBL" id="BMCJ01000001">
    <property type="protein sequence ID" value="GGC73679.1"/>
    <property type="molecule type" value="Genomic_DNA"/>
</dbReference>
<dbReference type="RefSeq" id="WP_062444144.1">
    <property type="nucleotide sequence ID" value="NZ_CTEA01000005.1"/>
</dbReference>
<keyword evidence="2" id="KW-1185">Reference proteome</keyword>